<feature type="region of interest" description="Disordered" evidence="1">
    <location>
        <begin position="223"/>
        <end position="293"/>
    </location>
</feature>
<reference evidence="2 3" key="1">
    <citation type="journal article" date="2019" name="Int. J. Syst. Evol. Microbiol.">
        <title>The Global Catalogue of Microorganisms (GCM) 10K type strain sequencing project: providing services to taxonomists for standard genome sequencing and annotation.</title>
        <authorList>
            <consortium name="The Broad Institute Genomics Platform"/>
            <consortium name="The Broad Institute Genome Sequencing Center for Infectious Disease"/>
            <person name="Wu L."/>
            <person name="Ma J."/>
        </authorList>
    </citation>
    <scope>NUCLEOTIDE SEQUENCE [LARGE SCALE GENOMIC DNA]</scope>
    <source>
        <strain evidence="2 3">JCM 15900</strain>
    </source>
</reference>
<name>A0ABN2WLU7_9MICO</name>
<dbReference type="RefSeq" id="WP_344336364.1">
    <property type="nucleotide sequence ID" value="NZ_BAAAPZ010000004.1"/>
</dbReference>
<evidence type="ECO:0008006" key="4">
    <source>
        <dbReference type="Google" id="ProtNLM"/>
    </source>
</evidence>
<evidence type="ECO:0000256" key="1">
    <source>
        <dbReference type="SAM" id="MobiDB-lite"/>
    </source>
</evidence>
<feature type="compositionally biased region" description="Low complexity" evidence="1">
    <location>
        <begin position="235"/>
        <end position="245"/>
    </location>
</feature>
<keyword evidence="3" id="KW-1185">Reference proteome</keyword>
<evidence type="ECO:0000313" key="3">
    <source>
        <dbReference type="Proteomes" id="UP001500984"/>
    </source>
</evidence>
<gene>
    <name evidence="2" type="ORF">GCM10009823_12820</name>
</gene>
<dbReference type="SUPFAM" id="SSF53756">
    <property type="entry name" value="UDP-Glycosyltransferase/glycogen phosphorylase"/>
    <property type="match status" value="1"/>
</dbReference>
<sequence>MRRLRRPGAAAGGGRTPQDRLWQAVEHQLLARTSAVITLNSDDEAWFRQRMPPHAVERIRAGVGLGLSRYPRTTPPDGPLRLAWIGEHTARTCPHFAVAAAAELHRAGLGFSLTMIGVGERLERTRREAARRGLEGVVHVAGWGDARQALAGAHALVHTAQWEGLPRVMLEAFAVGQRSYAFDVQGVRDAPGAVLAADGDVPALVRVVRTGWESGGCTVRSRRIRSSSTARRRSGGSSCSCSARSCRQERGWEPRTGGQPQDAGGAGAPGRAADRSTAVSDDALLPGAKRVMA</sequence>
<accession>A0ABN2WLU7</accession>
<organism evidence="2 3">
    <name type="scientific">Brevibacterium salitolerans</name>
    <dbReference type="NCBI Taxonomy" id="1403566"/>
    <lineage>
        <taxon>Bacteria</taxon>
        <taxon>Bacillati</taxon>
        <taxon>Actinomycetota</taxon>
        <taxon>Actinomycetes</taxon>
        <taxon>Micrococcales</taxon>
        <taxon>Brevibacteriaceae</taxon>
        <taxon>Brevibacterium</taxon>
    </lineage>
</organism>
<dbReference type="EMBL" id="BAAAPZ010000004">
    <property type="protein sequence ID" value="GAA2094062.1"/>
    <property type="molecule type" value="Genomic_DNA"/>
</dbReference>
<dbReference type="Pfam" id="PF13692">
    <property type="entry name" value="Glyco_trans_1_4"/>
    <property type="match status" value="1"/>
</dbReference>
<dbReference type="Gene3D" id="3.40.50.2000">
    <property type="entry name" value="Glycogen Phosphorylase B"/>
    <property type="match status" value="1"/>
</dbReference>
<proteinExistence type="predicted"/>
<comment type="caution">
    <text evidence="2">The sequence shown here is derived from an EMBL/GenBank/DDBJ whole genome shotgun (WGS) entry which is preliminary data.</text>
</comment>
<evidence type="ECO:0000313" key="2">
    <source>
        <dbReference type="EMBL" id="GAA2094062.1"/>
    </source>
</evidence>
<dbReference type="Proteomes" id="UP001500984">
    <property type="component" value="Unassembled WGS sequence"/>
</dbReference>
<protein>
    <recommendedName>
        <fullName evidence="4">Glycosyl transferases group 1</fullName>
    </recommendedName>
</protein>
<feature type="compositionally biased region" description="Basic residues" evidence="1">
    <location>
        <begin position="223"/>
        <end position="234"/>
    </location>
</feature>